<dbReference type="AlphaFoldDB" id="A0A3A4N6F8"/>
<evidence type="ECO:0000259" key="2">
    <source>
        <dbReference type="Pfam" id="PF04909"/>
    </source>
</evidence>
<dbReference type="InterPro" id="IPR032465">
    <property type="entry name" value="ACMSD"/>
</dbReference>
<dbReference type="PANTHER" id="PTHR21240:SF19">
    <property type="entry name" value="CATALYTIC_ HYDROLASE"/>
    <property type="match status" value="1"/>
</dbReference>
<dbReference type="EMBL" id="QZKU01000115">
    <property type="protein sequence ID" value="RJP17398.1"/>
    <property type="molecule type" value="Genomic_DNA"/>
</dbReference>
<dbReference type="Gene3D" id="3.20.20.140">
    <property type="entry name" value="Metal-dependent hydrolases"/>
    <property type="match status" value="1"/>
</dbReference>
<accession>A0A3A4N6F8</accession>
<organism evidence="3 4">
    <name type="scientific">Abyssobacteria bacterium (strain SURF_5)</name>
    <dbReference type="NCBI Taxonomy" id="2093360"/>
    <lineage>
        <taxon>Bacteria</taxon>
        <taxon>Pseudomonadati</taxon>
        <taxon>Candidatus Hydrogenedentota</taxon>
        <taxon>Candidatus Abyssobacteria</taxon>
    </lineage>
</organism>
<evidence type="ECO:0000256" key="1">
    <source>
        <dbReference type="ARBA" id="ARBA00023239"/>
    </source>
</evidence>
<dbReference type="GO" id="GO:0016787">
    <property type="term" value="F:hydrolase activity"/>
    <property type="evidence" value="ECO:0007669"/>
    <property type="project" value="UniProtKB-KW"/>
</dbReference>
<feature type="domain" description="Amidohydrolase-related" evidence="2">
    <location>
        <begin position="3"/>
        <end position="299"/>
    </location>
</feature>
<dbReference type="InterPro" id="IPR032466">
    <property type="entry name" value="Metal_Hydrolase"/>
</dbReference>
<keyword evidence="1" id="KW-0456">Lyase</keyword>
<evidence type="ECO:0000313" key="4">
    <source>
        <dbReference type="Proteomes" id="UP000265882"/>
    </source>
</evidence>
<dbReference type="Pfam" id="PF04909">
    <property type="entry name" value="Amidohydro_2"/>
    <property type="match status" value="1"/>
</dbReference>
<name>A0A3A4N6F8_ABYX5</name>
<sequence length="301" mass="34164">MIIDAHCHIWEEKLMSAEMRRIIDAVAERFKPQYPDQLSNGTIERLLGEMDEAGIDKTVLLALDAGLAFPSHLTVRDYNDYVADIVKRHPDRIIGFAGIDPRRGKEALVELDRCADIGLRGLKLWTLTGFYPDDERYYPLYERAAELKMPIVVHTGTGPPGTYLKFNRPVYVDKMAVDFPEIPIIMAHLGMPWIDEAVAIVIKNPNVYVDISQWQVFSKTPFVLCQALTQLKIGCGGMHKVLFGSDWPLLTPLLSHKEWVNYIKELSMAPPLQMMGLKDFTEKDKTQLLGANAERILNLKN</sequence>
<reference evidence="3 4" key="1">
    <citation type="journal article" date="2017" name="ISME J.">
        <title>Energy and carbon metabolisms in a deep terrestrial subsurface fluid microbial community.</title>
        <authorList>
            <person name="Momper L."/>
            <person name="Jungbluth S.P."/>
            <person name="Lee M.D."/>
            <person name="Amend J.P."/>
        </authorList>
    </citation>
    <scope>NUCLEOTIDE SEQUENCE [LARGE SCALE GENOMIC DNA]</scope>
    <source>
        <strain evidence="3">SURF_5</strain>
    </source>
</reference>
<dbReference type="SUPFAM" id="SSF51556">
    <property type="entry name" value="Metallo-dependent hydrolases"/>
    <property type="match status" value="1"/>
</dbReference>
<dbReference type="InterPro" id="IPR006680">
    <property type="entry name" value="Amidohydro-rel"/>
</dbReference>
<proteinExistence type="predicted"/>
<dbReference type="CDD" id="cd01292">
    <property type="entry name" value="metallo-dependent_hydrolases"/>
    <property type="match status" value="1"/>
</dbReference>
<evidence type="ECO:0000313" key="3">
    <source>
        <dbReference type="EMBL" id="RJP17398.1"/>
    </source>
</evidence>
<comment type="caution">
    <text evidence="3">The sequence shown here is derived from an EMBL/GenBank/DDBJ whole genome shotgun (WGS) entry which is preliminary data.</text>
</comment>
<dbReference type="Proteomes" id="UP000265882">
    <property type="component" value="Unassembled WGS sequence"/>
</dbReference>
<protein>
    <submittedName>
        <fullName evidence="3">Amidohydrolase</fullName>
    </submittedName>
</protein>
<dbReference type="PANTHER" id="PTHR21240">
    <property type="entry name" value="2-AMINO-3-CARBOXYLMUCONATE-6-SEMIALDEHYDE DECARBOXYLASE"/>
    <property type="match status" value="1"/>
</dbReference>
<dbReference type="GO" id="GO:0016831">
    <property type="term" value="F:carboxy-lyase activity"/>
    <property type="evidence" value="ECO:0007669"/>
    <property type="project" value="InterPro"/>
</dbReference>
<gene>
    <name evidence="3" type="ORF">C4520_16680</name>
</gene>
<keyword evidence="3" id="KW-0378">Hydrolase</keyword>